<evidence type="ECO:0000256" key="17">
    <source>
        <dbReference type="SAM" id="SignalP"/>
    </source>
</evidence>
<dbReference type="InterPro" id="IPR016274">
    <property type="entry name" value="Histidine_acid_Pase_euk"/>
</dbReference>
<dbReference type="Gene3D" id="3.40.50.1240">
    <property type="entry name" value="Phosphoglycerate mutase-like"/>
    <property type="match status" value="1"/>
</dbReference>
<evidence type="ECO:0000256" key="15">
    <source>
        <dbReference type="ARBA" id="ARBA00043832"/>
    </source>
</evidence>
<evidence type="ECO:0000256" key="1">
    <source>
        <dbReference type="ARBA" id="ARBA00004236"/>
    </source>
</evidence>
<feature type="signal peptide" evidence="17">
    <location>
        <begin position="1"/>
        <end position="19"/>
    </location>
</feature>
<dbReference type="FunFam" id="3.40.50.1240:FF:000014">
    <property type="entry name" value="Multiple inositol polyphosphate phosphatase 1"/>
    <property type="match status" value="1"/>
</dbReference>
<evidence type="ECO:0000256" key="16">
    <source>
        <dbReference type="PIRSR" id="PIRSR000894-2"/>
    </source>
</evidence>
<dbReference type="EC" id="3.1.3.62" evidence="4"/>
<comment type="catalytic activity">
    <reaction evidence="15">
        <text>(2R)-2,3-bisphosphoglycerate + H2O = (2R)-2-phosphoglycerate + phosphate</text>
        <dbReference type="Rhea" id="RHEA:27381"/>
        <dbReference type="ChEBI" id="CHEBI:15377"/>
        <dbReference type="ChEBI" id="CHEBI:43474"/>
        <dbReference type="ChEBI" id="CHEBI:58248"/>
        <dbReference type="ChEBI" id="CHEBI:58289"/>
        <dbReference type="EC" id="3.1.3.80"/>
    </reaction>
    <physiologicalReaction direction="left-to-right" evidence="15">
        <dbReference type="Rhea" id="RHEA:27382"/>
    </physiologicalReaction>
</comment>
<keyword evidence="6" id="KW-1003">Cell membrane</keyword>
<protein>
    <recommendedName>
        <fullName evidence="5">Multiple inositol polyphosphate phosphatase 1</fullName>
        <ecNumber evidence="4">3.1.3.62</ecNumber>
        <ecNumber evidence="3">3.1.3.80</ecNumber>
    </recommendedName>
    <alternativeName>
        <fullName evidence="11">2,3-bisphosphoglycerate 3-phosphatase</fullName>
    </alternativeName>
</protein>
<evidence type="ECO:0000256" key="6">
    <source>
        <dbReference type="ARBA" id="ARBA00022475"/>
    </source>
</evidence>
<evidence type="ECO:0000256" key="7">
    <source>
        <dbReference type="ARBA" id="ARBA00022729"/>
    </source>
</evidence>
<dbReference type="EMBL" id="JAHXZJ010000374">
    <property type="protein sequence ID" value="KAH0561647.1"/>
    <property type="molecule type" value="Genomic_DNA"/>
</dbReference>
<keyword evidence="7 17" id="KW-0732">Signal</keyword>
<feature type="disulfide bond" evidence="16">
    <location>
        <begin position="259"/>
        <end position="274"/>
    </location>
</feature>
<dbReference type="PANTHER" id="PTHR20963:SF51">
    <property type="entry name" value="MULTIPLE INOSITOL POLYPHOSPHATE PHOSPHATASE 1"/>
    <property type="match status" value="1"/>
</dbReference>
<dbReference type="Proteomes" id="UP000826195">
    <property type="component" value="Unassembled WGS sequence"/>
</dbReference>
<evidence type="ECO:0000256" key="4">
    <source>
        <dbReference type="ARBA" id="ARBA00013040"/>
    </source>
</evidence>
<evidence type="ECO:0000256" key="10">
    <source>
        <dbReference type="ARBA" id="ARBA00023180"/>
    </source>
</evidence>
<keyword evidence="8" id="KW-0378">Hydrolase</keyword>
<dbReference type="EC" id="3.1.3.80" evidence="3"/>
<comment type="caution">
    <text evidence="18">The sequence shown here is derived from an EMBL/GenBank/DDBJ whole genome shotgun (WGS) entry which is preliminary data.</text>
</comment>
<dbReference type="CDD" id="cd07061">
    <property type="entry name" value="HP_HAP_like"/>
    <property type="match status" value="1"/>
</dbReference>
<feature type="disulfide bond" evidence="16">
    <location>
        <begin position="58"/>
        <end position="385"/>
    </location>
</feature>
<dbReference type="GO" id="GO:0005886">
    <property type="term" value="C:plasma membrane"/>
    <property type="evidence" value="ECO:0007669"/>
    <property type="project" value="UniProtKB-SubCell"/>
</dbReference>
<evidence type="ECO:0000256" key="11">
    <source>
        <dbReference type="ARBA" id="ARBA00031642"/>
    </source>
</evidence>
<dbReference type="SUPFAM" id="SSF53254">
    <property type="entry name" value="Phosphoglycerate mutase-like"/>
    <property type="match status" value="1"/>
</dbReference>
<keyword evidence="10" id="KW-0325">Glycoprotein</keyword>
<name>A0AAV7IXZ4_COTGL</name>
<comment type="catalytic activity">
    <reaction evidence="13">
        <text>1D-myo-inositol 1,2,4,5,6-pentakisphosphate + H2O = 1D-myo-inositol 1,2,5,6-tetrakisphosphate + phosphate</text>
        <dbReference type="Rhea" id="RHEA:77115"/>
        <dbReference type="ChEBI" id="CHEBI:15377"/>
        <dbReference type="ChEBI" id="CHEBI:43474"/>
        <dbReference type="ChEBI" id="CHEBI:57798"/>
        <dbReference type="ChEBI" id="CHEBI:195535"/>
        <dbReference type="EC" id="3.1.3.62"/>
    </reaction>
    <physiologicalReaction direction="left-to-right" evidence="13">
        <dbReference type="Rhea" id="RHEA:77116"/>
    </physiologicalReaction>
</comment>
<dbReference type="InterPro" id="IPR029033">
    <property type="entry name" value="His_PPase_superfam"/>
</dbReference>
<reference evidence="18 19" key="1">
    <citation type="journal article" date="2021" name="J. Hered.">
        <title>A chromosome-level genome assembly of the parasitoid wasp, Cotesia glomerata (Hymenoptera: Braconidae).</title>
        <authorList>
            <person name="Pinto B.J."/>
            <person name="Weis J.J."/>
            <person name="Gamble T."/>
            <person name="Ode P.J."/>
            <person name="Paul R."/>
            <person name="Zaspel J.M."/>
        </authorList>
    </citation>
    <scope>NUCLEOTIDE SEQUENCE [LARGE SCALE GENOMIC DNA]</scope>
    <source>
        <strain evidence="18">CgM1</strain>
    </source>
</reference>
<keyword evidence="9" id="KW-0472">Membrane</keyword>
<comment type="catalytic activity">
    <reaction evidence="12">
        <text>1D-myo-inositol 1,2,5,6-tetrakisphosphate + H2O = 1D-myo-inositol 1,2,6-trisphosphate + phosphate</text>
        <dbReference type="Rhea" id="RHEA:77119"/>
        <dbReference type="ChEBI" id="CHEBI:15377"/>
        <dbReference type="ChEBI" id="CHEBI:43474"/>
        <dbReference type="ChEBI" id="CHEBI:195535"/>
        <dbReference type="ChEBI" id="CHEBI:195537"/>
        <dbReference type="EC" id="3.1.3.62"/>
    </reaction>
    <physiologicalReaction direction="left-to-right" evidence="12">
        <dbReference type="Rhea" id="RHEA:77120"/>
    </physiologicalReaction>
</comment>
<dbReference type="GO" id="GO:0052745">
    <property type="term" value="F:inositol phosphate phosphatase activity"/>
    <property type="evidence" value="ECO:0007669"/>
    <property type="project" value="TreeGrafter"/>
</dbReference>
<organism evidence="18 19">
    <name type="scientific">Cotesia glomerata</name>
    <name type="common">Lepidopteran parasitic wasp</name>
    <name type="synonym">Apanteles glomeratus</name>
    <dbReference type="NCBI Taxonomy" id="32391"/>
    <lineage>
        <taxon>Eukaryota</taxon>
        <taxon>Metazoa</taxon>
        <taxon>Ecdysozoa</taxon>
        <taxon>Arthropoda</taxon>
        <taxon>Hexapoda</taxon>
        <taxon>Insecta</taxon>
        <taxon>Pterygota</taxon>
        <taxon>Neoptera</taxon>
        <taxon>Endopterygota</taxon>
        <taxon>Hymenoptera</taxon>
        <taxon>Apocrita</taxon>
        <taxon>Ichneumonoidea</taxon>
        <taxon>Braconidae</taxon>
        <taxon>Microgastrinae</taxon>
        <taxon>Cotesia</taxon>
    </lineage>
</organism>
<proteinExistence type="inferred from homology"/>
<evidence type="ECO:0000256" key="3">
    <source>
        <dbReference type="ARBA" id="ARBA00012976"/>
    </source>
</evidence>
<evidence type="ECO:0000256" key="8">
    <source>
        <dbReference type="ARBA" id="ARBA00022801"/>
    </source>
</evidence>
<dbReference type="GO" id="GO:0034417">
    <property type="term" value="F:bisphosphoglycerate 3-phosphatase activity"/>
    <property type="evidence" value="ECO:0007669"/>
    <property type="project" value="UniProtKB-EC"/>
</dbReference>
<evidence type="ECO:0000256" key="2">
    <source>
        <dbReference type="ARBA" id="ARBA00008422"/>
    </source>
</evidence>
<evidence type="ECO:0000256" key="12">
    <source>
        <dbReference type="ARBA" id="ARBA00043668"/>
    </source>
</evidence>
<gene>
    <name evidence="18" type="ORF">KQX54_018367</name>
</gene>
<comment type="catalytic activity">
    <reaction evidence="14">
        <text>1D-myo-inositol hexakisphosphate + H2O = 1D-myo-inositol 1,2,4,5,6-pentakisphosphate + phosphate</text>
        <dbReference type="Rhea" id="RHEA:16989"/>
        <dbReference type="ChEBI" id="CHEBI:15377"/>
        <dbReference type="ChEBI" id="CHEBI:43474"/>
        <dbReference type="ChEBI" id="CHEBI:57798"/>
        <dbReference type="ChEBI" id="CHEBI:58130"/>
        <dbReference type="EC" id="3.1.3.62"/>
    </reaction>
    <physiologicalReaction direction="left-to-right" evidence="14">
        <dbReference type="Rhea" id="RHEA:16990"/>
    </physiologicalReaction>
</comment>
<feature type="chain" id="PRO_5043630715" description="Multiple inositol polyphosphate phosphatase 1" evidence="17">
    <location>
        <begin position="20"/>
        <end position="452"/>
    </location>
</feature>
<sequence>MKLRLFFVLFFTVFSVSFSDNKLKCDYNSEKFNCRLTSKTPYRFIANYDDSEIKFPGCKAKKIWLLIRHGTRYPKKKVIDAMAGLEKFRDEISKSCENNKCQLAEKQQTNLANWRFSIGQNEPMALAEEGGVELRGLAERFQARFPDLMPEKYDNRTYKFKFTDRQRTKESAGNFTVGLFGKKGSSDVEYPPVDAKDKILRFYKACDKWQRDVDDNLEAYAEVEKFRSSPVMIQTLKNLSNRLGVTVDFDKLKSIRATCAFETAWNENSKSPWCELLSPDEFLIMEFSHDLKYYWIDGYGYPLTYQHACTAIGDMFKFLNTDDELKVSAYFTHSGTILKLLSLLGIARDPNPLLHNSYNSSKDRLWRVSLIDAFASNLAFISYDCQSQEPIKSSKESVAEENKKTPSILVMHQERIVNLPGCPKNSPCPLAVMRDKYPDEEDECQFEKMCKL</sequence>
<dbReference type="PANTHER" id="PTHR20963">
    <property type="entry name" value="MULTIPLE INOSITOL POLYPHOSPHATE PHOSPHATASE-RELATED"/>
    <property type="match status" value="1"/>
</dbReference>
<keyword evidence="19" id="KW-1185">Reference proteome</keyword>
<accession>A0AAV7IXZ4</accession>
<evidence type="ECO:0000256" key="9">
    <source>
        <dbReference type="ARBA" id="ARBA00023136"/>
    </source>
</evidence>
<dbReference type="InterPro" id="IPR000560">
    <property type="entry name" value="His_Pase_clade-2"/>
</dbReference>
<evidence type="ECO:0000256" key="14">
    <source>
        <dbReference type="ARBA" id="ARBA00043691"/>
    </source>
</evidence>
<keyword evidence="16" id="KW-1015">Disulfide bond</keyword>
<evidence type="ECO:0000313" key="18">
    <source>
        <dbReference type="EMBL" id="KAH0561647.1"/>
    </source>
</evidence>
<dbReference type="AlphaFoldDB" id="A0AAV7IXZ4"/>
<comment type="similarity">
    <text evidence="2">Belongs to the histidine acid phosphatase family. MINPP1 subfamily.</text>
</comment>
<evidence type="ECO:0000256" key="5">
    <source>
        <dbReference type="ARBA" id="ARBA00018097"/>
    </source>
</evidence>
<dbReference type="GO" id="GO:0003993">
    <property type="term" value="F:acid phosphatase activity"/>
    <property type="evidence" value="ECO:0007669"/>
    <property type="project" value="TreeGrafter"/>
</dbReference>
<dbReference type="PIRSF" id="PIRSF000894">
    <property type="entry name" value="Acid_phosphatase"/>
    <property type="match status" value="1"/>
</dbReference>
<comment type="subcellular location">
    <subcellularLocation>
        <location evidence="1">Cell membrane</location>
    </subcellularLocation>
</comment>
<evidence type="ECO:0000313" key="19">
    <source>
        <dbReference type="Proteomes" id="UP000826195"/>
    </source>
</evidence>
<evidence type="ECO:0000256" key="13">
    <source>
        <dbReference type="ARBA" id="ARBA00043671"/>
    </source>
</evidence>
<dbReference type="Pfam" id="PF00328">
    <property type="entry name" value="His_Phos_2"/>
    <property type="match status" value="1"/>
</dbReference>